<dbReference type="SUPFAM" id="SSF48403">
    <property type="entry name" value="Ankyrin repeat"/>
    <property type="match status" value="1"/>
</dbReference>
<organism evidence="2 3">
    <name type="scientific">Tieghemostelium lacteum</name>
    <name type="common">Slime mold</name>
    <name type="synonym">Dictyostelium lacteum</name>
    <dbReference type="NCBI Taxonomy" id="361077"/>
    <lineage>
        <taxon>Eukaryota</taxon>
        <taxon>Amoebozoa</taxon>
        <taxon>Evosea</taxon>
        <taxon>Eumycetozoa</taxon>
        <taxon>Dictyostelia</taxon>
        <taxon>Dictyosteliales</taxon>
        <taxon>Raperosteliaceae</taxon>
        <taxon>Tieghemostelium</taxon>
    </lineage>
</organism>
<feature type="compositionally biased region" description="Acidic residues" evidence="1">
    <location>
        <begin position="261"/>
        <end position="312"/>
    </location>
</feature>
<protein>
    <submittedName>
        <fullName evidence="2">PHD zinc finger-containing protein</fullName>
    </submittedName>
</protein>
<name>A0A151Z8S2_TIELA</name>
<dbReference type="Proteomes" id="UP000076078">
    <property type="component" value="Unassembled WGS sequence"/>
</dbReference>
<keyword evidence="3" id="KW-1185">Reference proteome</keyword>
<dbReference type="EMBL" id="LODT01000037">
    <property type="protein sequence ID" value="KYQ90214.1"/>
    <property type="molecule type" value="Genomic_DNA"/>
</dbReference>
<dbReference type="InParanoid" id="A0A151Z8S2"/>
<evidence type="ECO:0000256" key="1">
    <source>
        <dbReference type="SAM" id="MobiDB-lite"/>
    </source>
</evidence>
<feature type="region of interest" description="Disordered" evidence="1">
    <location>
        <begin position="257"/>
        <end position="352"/>
    </location>
</feature>
<evidence type="ECO:0000313" key="3">
    <source>
        <dbReference type="Proteomes" id="UP000076078"/>
    </source>
</evidence>
<dbReference type="AlphaFoldDB" id="A0A151Z8S2"/>
<dbReference type="OrthoDB" id="24384at2759"/>
<sequence>MASSNDLFFRVFRNKILRSKILGYLKSKPNYKLLDYEGRRKTKLVYWDDLIADANDILRMNLCHLFVDKFLNDKFFKVSCKNINDFMSRNDDYTLFRRLYDQIPLYFTMTESDYQPQFSKDQLEIMKNVPHKSYLIDQSCMKKNSFQIIEFLLSKGFKFSILSLKNSLISGNLPAVKFFYPKYKWQFKKELLDSAIINMVRFSSVEVFQYLNEHVYALPKIIEKPLLYHAVLRNQFEITKYLIDHNIGIIEVPKIIKPKNDDDDEDEDDEDEDDEDVDDEDEKERELEDEIEEEEDEVEKDDSDLEEMDDQKEETCKRKSIDKESDEGREKKKLKLDNKKREQKKHWKTKDPMPRELLKVDKHKSLLVDISTKFKDSKIFNYFITRDGWLSNIRKTLTSRTLVFAVKFNNREVLNYIHLHYPNLIKKYLITLVHQLSLKIIDSSSKDFCLEILELLLDNYKLKWISLRPLRYLFESGDKKIIQKVIDMKLYQITKNNEAREANNILMSAWESGSLEIIKLFLDSYIGKKARCIIDSSPSKIFLDAFILCKSYHLRDNYRFKITKELWKKKDHPYLKNRIPTVFQPFDFLTNLDFFKIMIKQCTPKTEEKPYYARNYSPTRQCNLETLLYIHDNPNEFKGLSMTTNTLVKLCYGTSDCILELPIEKIKNIRDTVLQLIDKNLTSVLQTRKIIRVLLENADIQTLDTFINHIHSNPKINQNFPFLSNWQNYTPIQPQNIVPLCQYIYSNL</sequence>
<proteinExistence type="predicted"/>
<accession>A0A151Z8S2</accession>
<feature type="compositionally biased region" description="Basic and acidic residues" evidence="1">
    <location>
        <begin position="313"/>
        <end position="340"/>
    </location>
</feature>
<dbReference type="FunCoup" id="A0A151Z8S2">
    <property type="interactions" value="5"/>
</dbReference>
<dbReference type="InterPro" id="IPR036770">
    <property type="entry name" value="Ankyrin_rpt-contain_sf"/>
</dbReference>
<dbReference type="STRING" id="361077.A0A151Z8S2"/>
<reference evidence="2 3" key="1">
    <citation type="submission" date="2015-12" db="EMBL/GenBank/DDBJ databases">
        <title>Dictyostelia acquired genes for synthesis and detection of signals that induce cell-type specialization by lateral gene transfer from prokaryotes.</title>
        <authorList>
            <person name="Gloeckner G."/>
            <person name="Schaap P."/>
        </authorList>
    </citation>
    <scope>NUCLEOTIDE SEQUENCE [LARGE SCALE GENOMIC DNA]</scope>
    <source>
        <strain evidence="2 3">TK</strain>
    </source>
</reference>
<evidence type="ECO:0000313" key="2">
    <source>
        <dbReference type="EMBL" id="KYQ90214.1"/>
    </source>
</evidence>
<comment type="caution">
    <text evidence="2">The sequence shown here is derived from an EMBL/GenBank/DDBJ whole genome shotgun (WGS) entry which is preliminary data.</text>
</comment>
<gene>
    <name evidence="2" type="ORF">DLAC_08815</name>
</gene>